<dbReference type="AlphaFoldDB" id="A0A8H3RGN1"/>
<feature type="repeat" description="WD" evidence="3">
    <location>
        <begin position="57"/>
        <end position="89"/>
    </location>
</feature>
<evidence type="ECO:0008006" key="6">
    <source>
        <dbReference type="Google" id="ProtNLM"/>
    </source>
</evidence>
<dbReference type="InterPro" id="IPR015943">
    <property type="entry name" value="WD40/YVTN_repeat-like_dom_sf"/>
</dbReference>
<proteinExistence type="predicted"/>
<keyword evidence="1 3" id="KW-0853">WD repeat</keyword>
<sequence>MALSCPITGKLHQTLNGHSDWIWSVAFSQNGQLLASASFDNSVQVLNVATGKLHKTLKGHSGVVLSAAFSSNSQLLASSSQDNIIKLWDPIRGELRQRRYMSLTRATCGSAQALGAEIRKIYAEKLLLDPACVTSEIERIFFFLHVLGPEYENFRDYVFRQMDIVNDRDENGNITKAGPHI</sequence>
<dbReference type="Proteomes" id="UP000465221">
    <property type="component" value="Unassembled WGS sequence"/>
</dbReference>
<evidence type="ECO:0000256" key="2">
    <source>
        <dbReference type="ARBA" id="ARBA00022737"/>
    </source>
</evidence>
<feature type="repeat" description="WD" evidence="3">
    <location>
        <begin position="15"/>
        <end position="56"/>
    </location>
</feature>
<dbReference type="Gene3D" id="2.130.10.10">
    <property type="entry name" value="YVTN repeat-like/Quinoprotein amine dehydrogenase"/>
    <property type="match status" value="1"/>
</dbReference>
<dbReference type="SMART" id="SM00320">
    <property type="entry name" value="WD40"/>
    <property type="match status" value="2"/>
</dbReference>
<protein>
    <recommendedName>
        <fullName evidence="6">Vegetative incompatibility protein HET-E-1</fullName>
    </recommendedName>
</protein>
<dbReference type="SUPFAM" id="SSF50978">
    <property type="entry name" value="WD40 repeat-like"/>
    <property type="match status" value="1"/>
</dbReference>
<gene>
    <name evidence="4" type="ORF">IFM46972_00583</name>
</gene>
<keyword evidence="2" id="KW-0677">Repeat</keyword>
<dbReference type="PROSITE" id="PS50294">
    <property type="entry name" value="WD_REPEATS_REGION"/>
    <property type="match status" value="2"/>
</dbReference>
<evidence type="ECO:0000256" key="1">
    <source>
        <dbReference type="ARBA" id="ARBA00022574"/>
    </source>
</evidence>
<dbReference type="PANTHER" id="PTHR19848:SF8">
    <property type="entry name" value="F-BOX AND WD REPEAT DOMAIN CONTAINING 7"/>
    <property type="match status" value="1"/>
</dbReference>
<dbReference type="InterPro" id="IPR036322">
    <property type="entry name" value="WD40_repeat_dom_sf"/>
</dbReference>
<name>A0A8H3RGN1_9EURO</name>
<dbReference type="PANTHER" id="PTHR19848">
    <property type="entry name" value="WD40 REPEAT PROTEIN"/>
    <property type="match status" value="1"/>
</dbReference>
<evidence type="ECO:0000313" key="4">
    <source>
        <dbReference type="EMBL" id="GFF23194.1"/>
    </source>
</evidence>
<evidence type="ECO:0000256" key="3">
    <source>
        <dbReference type="PROSITE-ProRule" id="PRU00221"/>
    </source>
</evidence>
<dbReference type="EMBL" id="BLKC01000003">
    <property type="protein sequence ID" value="GFF23194.1"/>
    <property type="molecule type" value="Genomic_DNA"/>
</dbReference>
<dbReference type="PROSITE" id="PS50082">
    <property type="entry name" value="WD_REPEATS_2"/>
    <property type="match status" value="2"/>
</dbReference>
<accession>A0A8H3RGN1</accession>
<dbReference type="InterPro" id="IPR001680">
    <property type="entry name" value="WD40_rpt"/>
</dbReference>
<reference evidence="4 5" key="1">
    <citation type="submission" date="2020-01" db="EMBL/GenBank/DDBJ databases">
        <title>Draft genome sequence of Aspergillus udagawae IFM 46972.</title>
        <authorList>
            <person name="Takahashi H."/>
            <person name="Yaguchi T."/>
        </authorList>
    </citation>
    <scope>NUCLEOTIDE SEQUENCE [LARGE SCALE GENOMIC DNA]</scope>
    <source>
        <strain evidence="4 5">IFM 46972</strain>
    </source>
</reference>
<comment type="caution">
    <text evidence="4">The sequence shown here is derived from an EMBL/GenBank/DDBJ whole genome shotgun (WGS) entry which is preliminary data.</text>
</comment>
<organism evidence="4 5">
    <name type="scientific">Aspergillus udagawae</name>
    <dbReference type="NCBI Taxonomy" id="91492"/>
    <lineage>
        <taxon>Eukaryota</taxon>
        <taxon>Fungi</taxon>
        <taxon>Dikarya</taxon>
        <taxon>Ascomycota</taxon>
        <taxon>Pezizomycotina</taxon>
        <taxon>Eurotiomycetes</taxon>
        <taxon>Eurotiomycetidae</taxon>
        <taxon>Eurotiales</taxon>
        <taxon>Aspergillaceae</taxon>
        <taxon>Aspergillus</taxon>
        <taxon>Aspergillus subgen. Fumigati</taxon>
    </lineage>
</organism>
<evidence type="ECO:0000313" key="5">
    <source>
        <dbReference type="Proteomes" id="UP000465221"/>
    </source>
</evidence>
<dbReference type="Pfam" id="PF00400">
    <property type="entry name" value="WD40"/>
    <property type="match status" value="2"/>
</dbReference>